<dbReference type="Pfam" id="PF13426">
    <property type="entry name" value="PAS_9"/>
    <property type="match status" value="2"/>
</dbReference>
<evidence type="ECO:0000313" key="5">
    <source>
        <dbReference type="Proteomes" id="UP000321307"/>
    </source>
</evidence>
<dbReference type="InterPro" id="IPR000792">
    <property type="entry name" value="Tscrpt_reg_LuxR_C"/>
</dbReference>
<dbReference type="GO" id="GO:0003677">
    <property type="term" value="F:DNA binding"/>
    <property type="evidence" value="ECO:0007669"/>
    <property type="project" value="UniProtKB-KW"/>
</dbReference>
<organism evidence="4 5">
    <name type="scientific">Serratia ureilytica</name>
    <dbReference type="NCBI Taxonomy" id="300181"/>
    <lineage>
        <taxon>Bacteria</taxon>
        <taxon>Pseudomonadati</taxon>
        <taxon>Pseudomonadota</taxon>
        <taxon>Gammaproteobacteria</taxon>
        <taxon>Enterobacterales</taxon>
        <taxon>Yersiniaceae</taxon>
        <taxon>Serratia</taxon>
    </lineage>
</organism>
<sequence>MSQSVLASETNRGHLQQIISGLSDGVILTDTDQTLLWANEAALAMHGVSHQQALGADAGEYAARFALRYRNNHPLALEQYPLNRVADGETFTDVVVEVRQVDDPDNFWVHRLRSLIVTDPQGQPELLALIMSDATEWASAEQRFEKTFNANPAPAVICRLSDLRYVKVNQGFLDMTGYQREQVLGRSVYELDVLQQAEHKELAVQRLGEGATIPQMEAELKLPDGGSKLVVVAGQPLDINEDDCMLFTFTDLEPRRQAESALRESEERFAKSFRLSPVPTLVCTADGRRVLDVNEAFVRAIEYDAEALIGKSVDEIPVFDDPEAGSRLFAALEKTGNVEGMDIRVRKKGSELIDCVASADAVSIHNAPCYLLVLMDITERKRSELELVNAIEEVMQDASWFSQTLIEKLANVKSINRSNQAGFAASDLTPRERDVLGLICEGLPDKKIAARLNLALNTIRNHVATVYSKLGVHSRSEAIVWARERGLFTGGPASMNGK</sequence>
<feature type="domain" description="HTH luxR-type" evidence="2">
    <location>
        <begin position="421"/>
        <end position="486"/>
    </location>
</feature>
<dbReference type="SMART" id="SM00421">
    <property type="entry name" value="HTH_LUXR"/>
    <property type="match status" value="1"/>
</dbReference>
<comment type="caution">
    <text evidence="4">The sequence shown here is derived from an EMBL/GenBank/DDBJ whole genome shotgun (WGS) entry which is preliminary data.</text>
</comment>
<evidence type="ECO:0000259" key="2">
    <source>
        <dbReference type="PROSITE" id="PS50043"/>
    </source>
</evidence>
<proteinExistence type="predicted"/>
<dbReference type="Pfam" id="PF00196">
    <property type="entry name" value="GerE"/>
    <property type="match status" value="1"/>
</dbReference>
<dbReference type="CDD" id="cd06170">
    <property type="entry name" value="LuxR_C_like"/>
    <property type="match status" value="1"/>
</dbReference>
<dbReference type="InterPro" id="IPR000014">
    <property type="entry name" value="PAS"/>
</dbReference>
<dbReference type="EMBL" id="VOUP01000005">
    <property type="protein sequence ID" value="TXE29789.1"/>
    <property type="molecule type" value="Genomic_DNA"/>
</dbReference>
<accession>A0A9X9C4A5</accession>
<dbReference type="InterPro" id="IPR013656">
    <property type="entry name" value="PAS_4"/>
</dbReference>
<protein>
    <submittedName>
        <fullName evidence="4">Helix-turn-helix transcriptional regulator</fullName>
    </submittedName>
</protein>
<keyword evidence="1" id="KW-0238">DNA-binding</keyword>
<dbReference type="AlphaFoldDB" id="A0A9X9C4A5"/>
<dbReference type="GO" id="GO:0006355">
    <property type="term" value="P:regulation of DNA-templated transcription"/>
    <property type="evidence" value="ECO:0007669"/>
    <property type="project" value="InterPro"/>
</dbReference>
<name>A0A9X9C4A5_9GAMM</name>
<dbReference type="InterPro" id="IPR036388">
    <property type="entry name" value="WH-like_DNA-bd_sf"/>
</dbReference>
<evidence type="ECO:0000313" key="4">
    <source>
        <dbReference type="EMBL" id="TXE29789.1"/>
    </source>
</evidence>
<dbReference type="Gene3D" id="1.10.10.10">
    <property type="entry name" value="Winged helix-like DNA-binding domain superfamily/Winged helix DNA-binding domain"/>
    <property type="match status" value="1"/>
</dbReference>
<dbReference type="RefSeq" id="WP_147838352.1">
    <property type="nucleotide sequence ID" value="NZ_VOUP01000005.1"/>
</dbReference>
<dbReference type="PANTHER" id="PTHR43214:SF38">
    <property type="entry name" value="NITRATE_NITRITE RESPONSE REGULATOR PROTEIN NARL"/>
    <property type="match status" value="1"/>
</dbReference>
<dbReference type="SMART" id="SM00086">
    <property type="entry name" value="PAC"/>
    <property type="match status" value="3"/>
</dbReference>
<dbReference type="Proteomes" id="UP000321307">
    <property type="component" value="Unassembled WGS sequence"/>
</dbReference>
<gene>
    <name evidence="4" type="ORF">FOT63_11900</name>
</gene>
<dbReference type="CDD" id="cd00130">
    <property type="entry name" value="PAS"/>
    <property type="match status" value="3"/>
</dbReference>
<dbReference type="SUPFAM" id="SSF55785">
    <property type="entry name" value="PYP-like sensor domain (PAS domain)"/>
    <property type="match status" value="3"/>
</dbReference>
<dbReference type="PROSITE" id="PS50112">
    <property type="entry name" value="PAS"/>
    <property type="match status" value="3"/>
</dbReference>
<dbReference type="InterPro" id="IPR035965">
    <property type="entry name" value="PAS-like_dom_sf"/>
</dbReference>
<dbReference type="SMART" id="SM00091">
    <property type="entry name" value="PAS"/>
    <property type="match status" value="3"/>
</dbReference>
<dbReference type="PRINTS" id="PR00038">
    <property type="entry name" value="HTHLUXR"/>
</dbReference>
<dbReference type="Pfam" id="PF08448">
    <property type="entry name" value="PAS_4"/>
    <property type="match status" value="1"/>
</dbReference>
<reference evidence="4 5" key="1">
    <citation type="submission" date="2019-07" db="EMBL/GenBank/DDBJ databases">
        <title>Serratia strains were isolated from fresh produce.</title>
        <authorList>
            <person name="Cho G.-S."/>
            <person name="Stein M."/>
            <person name="Lee W."/>
            <person name="Suh S.H."/>
            <person name="Franz C.M.A.P."/>
        </authorList>
    </citation>
    <scope>NUCLEOTIDE SEQUENCE [LARGE SCALE GENOMIC DNA]</scope>
    <source>
        <strain evidence="4 5">S17</strain>
    </source>
</reference>
<dbReference type="SUPFAM" id="SSF46894">
    <property type="entry name" value="C-terminal effector domain of the bipartite response regulators"/>
    <property type="match status" value="1"/>
</dbReference>
<evidence type="ECO:0000256" key="1">
    <source>
        <dbReference type="ARBA" id="ARBA00023125"/>
    </source>
</evidence>
<feature type="domain" description="PAS" evidence="3">
    <location>
        <begin position="11"/>
        <end position="55"/>
    </location>
</feature>
<dbReference type="InterPro" id="IPR001610">
    <property type="entry name" value="PAC"/>
</dbReference>
<dbReference type="PROSITE" id="PS50043">
    <property type="entry name" value="HTH_LUXR_2"/>
    <property type="match status" value="1"/>
</dbReference>
<evidence type="ECO:0000259" key="3">
    <source>
        <dbReference type="PROSITE" id="PS50112"/>
    </source>
</evidence>
<dbReference type="Gene3D" id="3.30.450.20">
    <property type="entry name" value="PAS domain"/>
    <property type="match status" value="3"/>
</dbReference>
<dbReference type="InterPro" id="IPR039420">
    <property type="entry name" value="WalR-like"/>
</dbReference>
<dbReference type="InterPro" id="IPR016032">
    <property type="entry name" value="Sig_transdc_resp-reg_C-effctor"/>
</dbReference>
<dbReference type="NCBIfam" id="TIGR00229">
    <property type="entry name" value="sensory_box"/>
    <property type="match status" value="2"/>
</dbReference>
<feature type="domain" description="PAS" evidence="3">
    <location>
        <begin position="265"/>
        <end position="339"/>
    </location>
</feature>
<feature type="domain" description="PAS" evidence="3">
    <location>
        <begin position="140"/>
        <end position="191"/>
    </location>
</feature>
<dbReference type="PANTHER" id="PTHR43214">
    <property type="entry name" value="TWO-COMPONENT RESPONSE REGULATOR"/>
    <property type="match status" value="1"/>
</dbReference>